<gene>
    <name evidence="2" type="ORF">CELE_Y77E11A.7</name>
    <name evidence="2 4" type="ORF">Y77E11A.7</name>
</gene>
<keyword evidence="3" id="KW-1185">Reference proteome</keyword>
<name>U4PRS4_CAEEL</name>
<dbReference type="RefSeq" id="NP_001294491.1">
    <property type="nucleotide sequence ID" value="NM_001307562.1"/>
</dbReference>
<dbReference type="SMR" id="U4PRS4"/>
<dbReference type="EMBL" id="BX284604">
    <property type="protein sequence ID" value="CDH93282.1"/>
    <property type="molecule type" value="Genomic_DNA"/>
</dbReference>
<dbReference type="GeneID" id="176951"/>
<protein>
    <submittedName>
        <fullName evidence="2">Dynein heavy chain</fullName>
    </submittedName>
</protein>
<dbReference type="WormBase" id="Y77E11A.7d">
    <property type="protein sequence ID" value="CE49078"/>
    <property type="gene ID" value="WBGene00022310"/>
</dbReference>
<accession>U4PRS4</accession>
<dbReference type="OrthoDB" id="5863611at2759"/>
<dbReference type="Bgee" id="WBGene00022310">
    <property type="expression patterns" value="Expressed in embryo and 3 other cell types or tissues"/>
</dbReference>
<evidence type="ECO:0000313" key="2">
    <source>
        <dbReference type="EMBL" id="CDH93282.1"/>
    </source>
</evidence>
<feature type="region of interest" description="Disordered" evidence="1">
    <location>
        <begin position="34"/>
        <end position="77"/>
    </location>
</feature>
<organism evidence="2 3">
    <name type="scientific">Caenorhabditis elegans</name>
    <dbReference type="NCBI Taxonomy" id="6239"/>
    <lineage>
        <taxon>Eukaryota</taxon>
        <taxon>Metazoa</taxon>
        <taxon>Ecdysozoa</taxon>
        <taxon>Nematoda</taxon>
        <taxon>Chromadorea</taxon>
        <taxon>Rhabditida</taxon>
        <taxon>Rhabditina</taxon>
        <taxon>Rhabditomorpha</taxon>
        <taxon>Rhabditoidea</taxon>
        <taxon>Rhabditidae</taxon>
        <taxon>Peloderinae</taxon>
        <taxon>Caenorhabditis</taxon>
    </lineage>
</organism>
<dbReference type="CTD" id="176951"/>
<proteinExistence type="evidence at protein level"/>
<evidence type="ECO:0000256" key="1">
    <source>
        <dbReference type="SAM" id="MobiDB-lite"/>
    </source>
</evidence>
<reference evidence="2 3" key="1">
    <citation type="journal article" date="1998" name="Science">
        <title>Genome sequence of the nematode C. elegans: a platform for investigating biology.</title>
        <authorList>
            <consortium name="The C. elegans sequencing consortium"/>
            <person name="Sulson J.E."/>
            <person name="Waterston R."/>
        </authorList>
    </citation>
    <scope>NUCLEOTIDE SEQUENCE [LARGE SCALE GENOMIC DNA]</scope>
    <source>
        <strain evidence="2 3">Bristol N2</strain>
    </source>
</reference>
<evidence type="ECO:0000313" key="3">
    <source>
        <dbReference type="Proteomes" id="UP000001940"/>
    </source>
</evidence>
<evidence type="ECO:0007829" key="5">
    <source>
        <dbReference type="PeptideAtlas" id="U4PRS4"/>
    </source>
</evidence>
<dbReference type="ExpressionAtlas" id="U4PRS4">
    <property type="expression patterns" value="baseline"/>
</dbReference>
<feature type="region of interest" description="Disordered" evidence="1">
    <location>
        <begin position="495"/>
        <end position="552"/>
    </location>
</feature>
<feature type="compositionally biased region" description="Basic and acidic residues" evidence="1">
    <location>
        <begin position="56"/>
        <end position="70"/>
    </location>
</feature>
<sequence length="620" mass="71026">METRKVRTPSAKLLAAKQDEVFEKVIPTAQLTPKSTISAQMAKVPESTTPEPLSVDQERDMTPGEHELQVHQKHHQSPILEEEIDVSNTEIDASVLDDHMDTQTMEIEMEMALKREKIDAQMVLNSDFSVANEVTISSMKYQGRPTPTRKVPYQNEDEHLVTTMQRVAAATSFTGETLNLKSSDLSIPNKAAHFLYFRCYEEHEVQKEFPLTIDETRKGPQNFLVEPRHGLKNTDYYIDSYLWNRGKSTSSKKKIFVEIEGNHVKTSRRTAETAHYVLNWYYSNMENRICKKVCWLESLVDNSRASPVLVQYHVNYLSDNPIELRKTPKLYSDTRSVAQELLRSDSPLQTVQRFVETGETDPREIINKKQAYEMRRYVMANARKRMHRRMDDNGVYYDDEMFEEVYYNEPDSLLNPPRHNGGDAARVAQMVCRQMGRRIENRIASMLDSRLGPPKNHAEMLTEWMNTLMGSTSEDYDIVIHNVVNSMKKQLDEMLGEPPQHHTEYMDEAGGPSSTSSMKRMKMMNSHGAAEDDEDDDDGGHHHVVGNSGKPRFEGERYIFDGEEYVEEEVIAEELTEVPASSANGEQSDDVKYNERGAQAAAFFFRQATEGVAHVETVDQ</sequence>
<evidence type="ECO:0000313" key="4">
    <source>
        <dbReference type="WormBase" id="Y77E11A.7d"/>
    </source>
</evidence>
<dbReference type="AlphaFoldDB" id="U4PRS4"/>
<dbReference type="AGR" id="WB:WBGene00022310"/>
<keyword evidence="5" id="KW-1267">Proteomics identification</keyword>
<dbReference type="KEGG" id="cel:CELE_Y77E11A.7"/>
<feature type="compositionally biased region" description="Low complexity" evidence="1">
    <location>
        <begin position="513"/>
        <end position="528"/>
    </location>
</feature>
<dbReference type="Proteomes" id="UP000001940">
    <property type="component" value="Chromosome IV"/>
</dbReference>